<dbReference type="AlphaFoldDB" id="A0A1S4CFK4"/>
<dbReference type="Pfam" id="PF00078">
    <property type="entry name" value="RVT_1"/>
    <property type="match status" value="1"/>
</dbReference>
<dbReference type="InterPro" id="IPR043502">
    <property type="entry name" value="DNA/RNA_pol_sf"/>
</dbReference>
<accession>A0A1S4CFK4</accession>
<organism evidence="2">
    <name type="scientific">Nicotiana tabacum</name>
    <name type="common">Common tobacco</name>
    <dbReference type="NCBI Taxonomy" id="4097"/>
    <lineage>
        <taxon>Eukaryota</taxon>
        <taxon>Viridiplantae</taxon>
        <taxon>Streptophyta</taxon>
        <taxon>Embryophyta</taxon>
        <taxon>Tracheophyta</taxon>
        <taxon>Spermatophyta</taxon>
        <taxon>Magnoliopsida</taxon>
        <taxon>eudicotyledons</taxon>
        <taxon>Gunneridae</taxon>
        <taxon>Pentapetalae</taxon>
        <taxon>asterids</taxon>
        <taxon>lamiids</taxon>
        <taxon>Solanales</taxon>
        <taxon>Solanaceae</taxon>
        <taxon>Nicotianoideae</taxon>
        <taxon>Nicotianeae</taxon>
        <taxon>Nicotiana</taxon>
    </lineage>
</organism>
<reference evidence="2" key="1">
    <citation type="submission" date="2025-08" db="UniProtKB">
        <authorList>
            <consortium name="RefSeq"/>
        </authorList>
    </citation>
    <scope>IDENTIFICATION</scope>
</reference>
<dbReference type="STRING" id="4097.A0A1S4CFK4"/>
<keyword evidence="2" id="KW-0548">Nucleotidyltransferase</keyword>
<evidence type="ECO:0000313" key="2">
    <source>
        <dbReference type="RefSeq" id="XP_016499901.1"/>
    </source>
</evidence>
<sequence length="180" mass="20943">MIGIPLEIAVHKLSLDPDFPPVRQKKYLITEVRNKFVKEELIRPFNIGSIREVKYLKWLASVVVVPKKNNKFRMSVDYKDLNKVCPMDSFSLLNIDQMIDAIDGQELMSFLDAYSGYNQIKMNPEDQEKTSFITNFGTYCYNVMLFGLENTGATYQRLVNKMFENQLGKIMEVYIDDMIV</sequence>
<name>A0A1S4CFK4_TOBAC</name>
<dbReference type="OrthoDB" id="1304181at2759"/>
<dbReference type="OMA" id="IMEVYID"/>
<dbReference type="RefSeq" id="XP_016499901.1">
    <property type="nucleotide sequence ID" value="XM_016644415.1"/>
</dbReference>
<dbReference type="CDD" id="cd01647">
    <property type="entry name" value="RT_LTR"/>
    <property type="match status" value="1"/>
</dbReference>
<dbReference type="InterPro" id="IPR053134">
    <property type="entry name" value="RNA-dir_DNA_polymerase"/>
</dbReference>
<dbReference type="Gene3D" id="3.30.70.270">
    <property type="match status" value="1"/>
</dbReference>
<gene>
    <name evidence="2" type="primary">LOC107818411</name>
</gene>
<dbReference type="PaxDb" id="4097-A0A1S4CFK4"/>
<keyword evidence="2" id="KW-0695">RNA-directed DNA polymerase</keyword>
<proteinExistence type="predicted"/>
<dbReference type="PANTHER" id="PTHR24559:SF431">
    <property type="entry name" value="RNA-DIRECTED DNA POLYMERASE HOMOLOG"/>
    <property type="match status" value="1"/>
</dbReference>
<dbReference type="PANTHER" id="PTHR24559">
    <property type="entry name" value="TRANSPOSON TY3-I GAG-POL POLYPROTEIN"/>
    <property type="match status" value="1"/>
</dbReference>
<dbReference type="GO" id="GO:0003964">
    <property type="term" value="F:RNA-directed DNA polymerase activity"/>
    <property type="evidence" value="ECO:0007669"/>
    <property type="project" value="UniProtKB-KW"/>
</dbReference>
<keyword evidence="2" id="KW-0808">Transferase</keyword>
<dbReference type="Gene3D" id="3.10.10.10">
    <property type="entry name" value="HIV Type 1 Reverse Transcriptase, subunit A, domain 1"/>
    <property type="match status" value="1"/>
</dbReference>
<dbReference type="InterPro" id="IPR000477">
    <property type="entry name" value="RT_dom"/>
</dbReference>
<feature type="domain" description="Reverse transcriptase" evidence="1">
    <location>
        <begin position="65"/>
        <end position="180"/>
    </location>
</feature>
<evidence type="ECO:0000259" key="1">
    <source>
        <dbReference type="Pfam" id="PF00078"/>
    </source>
</evidence>
<dbReference type="InterPro" id="IPR043128">
    <property type="entry name" value="Rev_trsase/Diguanyl_cyclase"/>
</dbReference>
<protein>
    <submittedName>
        <fullName evidence="2">RNA-directed DNA polymerase homolog</fullName>
    </submittedName>
</protein>
<dbReference type="SUPFAM" id="SSF56672">
    <property type="entry name" value="DNA/RNA polymerases"/>
    <property type="match status" value="1"/>
</dbReference>
<dbReference type="KEGG" id="nta:107818411"/>